<dbReference type="SUPFAM" id="SSF52283">
    <property type="entry name" value="Formate/glycerate dehydrogenase catalytic domain-like"/>
    <property type="match status" value="1"/>
</dbReference>
<sequence length="361" mass="40554">MTIKQKVLFLELPKKQYMRQFESKFECIQYNISTLEQCILDFQTKFHDVEAIYCGWAGFAPIGGFKGKLLTYAPRNLKIVTTCTIGIDHFDVDGVRARGIVLSNVPSEIASEAVADLVLYNAIASFRNLKIYESNFGGRYYSHTTTWRASLSRAQFDQSHGRAVVAPVHGNWFTESCCGRDNVSPRDRHAVIVGFGNIGRMIGKRLACIGMKVHYVKRSKLLDSEEAKLGYKVEYHASLEQTASFADLVVIACPGTPSTQHMINEKLIDKMEQPFRIINIGRGSIVDEDALVQGLERGKVLFAGLDVFEQEPLVHPGLHNRQDVVLTPHIGSSVVENDRHTAITCLTNIEHVMCSYENRRQ</sequence>
<protein>
    <recommendedName>
        <fullName evidence="3">D-isomer specific 2-hydroxyacid dehydrogenase NAD-binding domain-containing protein</fullName>
    </recommendedName>
</protein>
<evidence type="ECO:0000313" key="4">
    <source>
        <dbReference type="EMBL" id="CAK9435465.1"/>
    </source>
</evidence>
<proteinExistence type="predicted"/>
<dbReference type="RefSeq" id="XP_066827130.1">
    <property type="nucleotide sequence ID" value="XM_066971861.1"/>
</dbReference>
<dbReference type="InterPro" id="IPR050223">
    <property type="entry name" value="D-isomer_2-hydroxyacid_DH"/>
</dbReference>
<keyword evidence="2" id="KW-0520">NAD</keyword>
<gene>
    <name evidence="4" type="ORF">LODBEIA_P01920</name>
</gene>
<dbReference type="SUPFAM" id="SSF51735">
    <property type="entry name" value="NAD(P)-binding Rossmann-fold domains"/>
    <property type="match status" value="1"/>
</dbReference>
<dbReference type="Pfam" id="PF02826">
    <property type="entry name" value="2-Hacid_dh_C"/>
    <property type="match status" value="1"/>
</dbReference>
<dbReference type="PANTHER" id="PTHR10996:SF178">
    <property type="entry name" value="2-HYDROXYACID DEHYDROGENASE YGL185C-RELATED"/>
    <property type="match status" value="1"/>
</dbReference>
<dbReference type="Gene3D" id="3.40.50.720">
    <property type="entry name" value="NAD(P)-binding Rossmann-like Domain"/>
    <property type="match status" value="2"/>
</dbReference>
<reference evidence="4 5" key="1">
    <citation type="submission" date="2024-03" db="EMBL/GenBank/DDBJ databases">
        <authorList>
            <person name="Brejova B."/>
        </authorList>
    </citation>
    <scope>NUCLEOTIDE SEQUENCE [LARGE SCALE GENOMIC DNA]</scope>
    <source>
        <strain evidence="4 5">CBS 14171</strain>
    </source>
</reference>
<dbReference type="EMBL" id="OZ022405">
    <property type="protein sequence ID" value="CAK9435465.1"/>
    <property type="molecule type" value="Genomic_DNA"/>
</dbReference>
<dbReference type="PANTHER" id="PTHR10996">
    <property type="entry name" value="2-HYDROXYACID DEHYDROGENASE-RELATED"/>
    <property type="match status" value="1"/>
</dbReference>
<dbReference type="Proteomes" id="UP001497383">
    <property type="component" value="Chromosome 1"/>
</dbReference>
<organism evidence="4 5">
    <name type="scientific">Lodderomyces beijingensis</name>
    <dbReference type="NCBI Taxonomy" id="1775926"/>
    <lineage>
        <taxon>Eukaryota</taxon>
        <taxon>Fungi</taxon>
        <taxon>Dikarya</taxon>
        <taxon>Ascomycota</taxon>
        <taxon>Saccharomycotina</taxon>
        <taxon>Pichiomycetes</taxon>
        <taxon>Debaryomycetaceae</taxon>
        <taxon>Candida/Lodderomyces clade</taxon>
        <taxon>Lodderomyces</taxon>
    </lineage>
</organism>
<dbReference type="InterPro" id="IPR036291">
    <property type="entry name" value="NAD(P)-bd_dom_sf"/>
</dbReference>
<feature type="domain" description="D-isomer specific 2-hydroxyacid dehydrogenase NAD-binding" evidence="3">
    <location>
        <begin position="181"/>
        <end position="331"/>
    </location>
</feature>
<evidence type="ECO:0000259" key="3">
    <source>
        <dbReference type="Pfam" id="PF02826"/>
    </source>
</evidence>
<dbReference type="InterPro" id="IPR006140">
    <property type="entry name" value="D-isomer_DH_NAD-bd"/>
</dbReference>
<dbReference type="GeneID" id="92205388"/>
<name>A0ABP0ZCR4_9ASCO</name>
<keyword evidence="5" id="KW-1185">Reference proteome</keyword>
<evidence type="ECO:0000256" key="1">
    <source>
        <dbReference type="ARBA" id="ARBA00023002"/>
    </source>
</evidence>
<accession>A0ABP0ZCR4</accession>
<keyword evidence="1" id="KW-0560">Oxidoreductase</keyword>
<evidence type="ECO:0000256" key="2">
    <source>
        <dbReference type="ARBA" id="ARBA00023027"/>
    </source>
</evidence>
<evidence type="ECO:0000313" key="5">
    <source>
        <dbReference type="Proteomes" id="UP001497383"/>
    </source>
</evidence>